<keyword evidence="1" id="KW-0812">Transmembrane</keyword>
<evidence type="ECO:0000313" key="2">
    <source>
        <dbReference type="EMBL" id="MFC7750983.1"/>
    </source>
</evidence>
<evidence type="ECO:0000313" key="3">
    <source>
        <dbReference type="Proteomes" id="UP001596528"/>
    </source>
</evidence>
<keyword evidence="3" id="KW-1185">Reference proteome</keyword>
<accession>A0ABW2V5Z8</accession>
<dbReference type="RefSeq" id="WP_138789213.1">
    <property type="nucleotide sequence ID" value="NZ_JBHTGQ010000031.1"/>
</dbReference>
<gene>
    <name evidence="2" type="ORF">ACFQWB_13740</name>
</gene>
<dbReference type="Proteomes" id="UP001596528">
    <property type="component" value="Unassembled WGS sequence"/>
</dbReference>
<comment type="caution">
    <text evidence="2">The sequence shown here is derived from an EMBL/GenBank/DDBJ whole genome shotgun (WGS) entry which is preliminary data.</text>
</comment>
<protein>
    <submittedName>
        <fullName evidence="2">Uncharacterized protein</fullName>
    </submittedName>
</protein>
<evidence type="ECO:0000256" key="1">
    <source>
        <dbReference type="SAM" id="Phobius"/>
    </source>
</evidence>
<reference evidence="3" key="1">
    <citation type="journal article" date="2019" name="Int. J. Syst. Evol. Microbiol.">
        <title>The Global Catalogue of Microorganisms (GCM) 10K type strain sequencing project: providing services to taxonomists for standard genome sequencing and annotation.</title>
        <authorList>
            <consortium name="The Broad Institute Genomics Platform"/>
            <consortium name="The Broad Institute Genome Sequencing Center for Infectious Disease"/>
            <person name="Wu L."/>
            <person name="Ma J."/>
        </authorList>
    </citation>
    <scope>NUCLEOTIDE SEQUENCE [LARGE SCALE GENOMIC DNA]</scope>
    <source>
        <strain evidence="3">JCM 18657</strain>
    </source>
</reference>
<keyword evidence="1" id="KW-0472">Membrane</keyword>
<sequence length="75" mass="8279">MENLANMVSPYGGKSYNEPMYVSGYEKGCDKGSVAPYGPNQPFPVGPCVKPWYTCPGPILVLFILLIIVLRGRFH</sequence>
<dbReference type="EMBL" id="JBHTGQ010000031">
    <property type="protein sequence ID" value="MFC7750983.1"/>
    <property type="molecule type" value="Genomic_DNA"/>
</dbReference>
<proteinExistence type="predicted"/>
<organism evidence="2 3">
    <name type="scientific">Paenibacillus thermoaerophilus</name>
    <dbReference type="NCBI Taxonomy" id="1215385"/>
    <lineage>
        <taxon>Bacteria</taxon>
        <taxon>Bacillati</taxon>
        <taxon>Bacillota</taxon>
        <taxon>Bacilli</taxon>
        <taxon>Bacillales</taxon>
        <taxon>Paenibacillaceae</taxon>
        <taxon>Paenibacillus</taxon>
    </lineage>
</organism>
<keyword evidence="1" id="KW-1133">Transmembrane helix</keyword>
<name>A0ABW2V5Z8_9BACL</name>
<feature type="transmembrane region" description="Helical" evidence="1">
    <location>
        <begin position="51"/>
        <end position="70"/>
    </location>
</feature>